<evidence type="ECO:0000313" key="11">
    <source>
        <dbReference type="Proteomes" id="UP000664169"/>
    </source>
</evidence>
<feature type="site" description="Electron transfer via tryptophanyl radical" evidence="6">
    <location>
        <position position="393"/>
    </location>
</feature>
<feature type="compositionally biased region" description="Basic and acidic residues" evidence="8">
    <location>
        <begin position="300"/>
        <end position="318"/>
    </location>
</feature>
<feature type="binding site" evidence="5">
    <location>
        <begin position="383"/>
        <end position="385"/>
    </location>
    <ligand>
        <name>FAD</name>
        <dbReference type="ChEBI" id="CHEBI:57692"/>
    </ligand>
</feature>
<evidence type="ECO:0000256" key="4">
    <source>
        <dbReference type="ARBA" id="ARBA00022991"/>
    </source>
</evidence>
<evidence type="ECO:0000256" key="3">
    <source>
        <dbReference type="ARBA" id="ARBA00022827"/>
    </source>
</evidence>
<dbReference type="AlphaFoldDB" id="A0A8H3IT70"/>
<evidence type="ECO:0000259" key="9">
    <source>
        <dbReference type="PROSITE" id="PS51645"/>
    </source>
</evidence>
<dbReference type="InterPro" id="IPR006050">
    <property type="entry name" value="DNA_photolyase_N"/>
</dbReference>
<dbReference type="InterPro" id="IPR014729">
    <property type="entry name" value="Rossmann-like_a/b/a_fold"/>
</dbReference>
<dbReference type="PANTHER" id="PTHR11455:SF22">
    <property type="entry name" value="CRYPTOCHROME DASH"/>
    <property type="match status" value="1"/>
</dbReference>
<dbReference type="SUPFAM" id="SSF52425">
    <property type="entry name" value="Cryptochrome/photolyase, N-terminal domain"/>
    <property type="match status" value="1"/>
</dbReference>
<dbReference type="EMBL" id="CAJPDQ010000037">
    <property type="protein sequence ID" value="CAF9930998.1"/>
    <property type="molecule type" value="Genomic_DNA"/>
</dbReference>
<proteinExistence type="inferred from homology"/>
<dbReference type="GO" id="GO:0071949">
    <property type="term" value="F:FAD binding"/>
    <property type="evidence" value="ECO:0007669"/>
    <property type="project" value="TreeGrafter"/>
</dbReference>
<comment type="cofactor">
    <cofactor evidence="5 7">
        <name>FAD</name>
        <dbReference type="ChEBI" id="CHEBI:57692"/>
    </cofactor>
    <text evidence="5 7">Binds 1 FAD per subunit.</text>
</comment>
<dbReference type="InterPro" id="IPR002081">
    <property type="entry name" value="Cryptochrome/DNA_photolyase_1"/>
</dbReference>
<dbReference type="InterPro" id="IPR036134">
    <property type="entry name" value="Crypto/Photolyase_FAD-like_sf"/>
</dbReference>
<keyword evidence="2 5" id="KW-0285">Flavoprotein</keyword>
<feature type="compositionally biased region" description="Basic residues" evidence="8">
    <location>
        <begin position="485"/>
        <end position="496"/>
    </location>
</feature>
<dbReference type="GO" id="GO:0003904">
    <property type="term" value="F:deoxyribodipyrimidine photo-lyase activity"/>
    <property type="evidence" value="ECO:0007669"/>
    <property type="project" value="TreeGrafter"/>
</dbReference>
<sequence>MAESVYDLRKALQGAGSGIEVRVGLVADVLRNVLQAYKKKDVSGDVVGVWMTSDEGVEERRDERDVKKACDEAGTSFRLCRDEKYFIDDRDVPNDRPNDLPDLFTAYRKTVEPLREAPRKALSVQGNLPPLPAYIPPQDSPFIAPQDLDDALRRLLAPLDQNSDLPKDAVTFPPKATSVHPFSGGESAAHERVKHLLSNGSMTKYKDTRNGMIGEDFSTKLAAYLALGCISARQVHTYLLDFEDGRTGIGRSAVGYGKGENKGTGWTRFELLWRDYMRLCARKHRHRLYRIEGFQSHASGRGEKGKEPEWRSPGPKDPEAQKILLRFLRGETGMGLIDASQRELWLTGYTSNRARQNVASYLAKHLYLDWRLGAEWYESQLIDYDSSSNWGNWQYVALGDRTFNPVKQGYDYDAKGEYIKLWVPELRQWDDVQGVFQAWKIPSEERESIGLNGVEWVERPLARIEYRPGGGGSRGGSRGGGRGGKNNRGKHHKRGS</sequence>
<dbReference type="InterPro" id="IPR036155">
    <property type="entry name" value="Crypto/Photolyase_N_sf"/>
</dbReference>
<dbReference type="OrthoDB" id="435881at2759"/>
<dbReference type="Gene3D" id="1.10.579.10">
    <property type="entry name" value="DNA Cyclobutane Dipyrimidine Photolyase, subunit A, domain 3"/>
    <property type="match status" value="1"/>
</dbReference>
<feature type="site" description="Electron transfer via tryptophanyl radical" evidence="6">
    <location>
        <position position="310"/>
    </location>
</feature>
<name>A0A8H3IT70_9LECA</name>
<dbReference type="GO" id="GO:0003684">
    <property type="term" value="F:damaged DNA binding"/>
    <property type="evidence" value="ECO:0007669"/>
    <property type="project" value="TreeGrafter"/>
</dbReference>
<feature type="site" description="Electron transfer via tryptophanyl radical" evidence="6">
    <location>
        <position position="370"/>
    </location>
</feature>
<comment type="cofactor">
    <cofactor evidence="7">
        <name>(6R)-5,10-methylene-5,6,7,8-tetrahydrofolate</name>
        <dbReference type="ChEBI" id="CHEBI:15636"/>
    </cofactor>
    <text evidence="7">Binds 1 5,10-methenyltetrahydrofolate (MTHF) per subunit.</text>
</comment>
<dbReference type="Pfam" id="PF00875">
    <property type="entry name" value="DNA_photolyase"/>
    <property type="match status" value="1"/>
</dbReference>
<evidence type="ECO:0000256" key="7">
    <source>
        <dbReference type="RuleBase" id="RU367151"/>
    </source>
</evidence>
<evidence type="ECO:0000313" key="10">
    <source>
        <dbReference type="EMBL" id="CAF9930998.1"/>
    </source>
</evidence>
<evidence type="ECO:0000256" key="5">
    <source>
        <dbReference type="PIRSR" id="PIRSR602081-1"/>
    </source>
</evidence>
<feature type="domain" description="Photolyase/cryptochrome alpha/beta" evidence="9">
    <location>
        <begin position="1"/>
        <end position="85"/>
    </location>
</feature>
<dbReference type="PROSITE" id="PS51645">
    <property type="entry name" value="PHR_CRY_ALPHA_BETA"/>
    <property type="match status" value="1"/>
</dbReference>
<dbReference type="Pfam" id="PF03441">
    <property type="entry name" value="FAD_binding_7"/>
    <property type="match status" value="1"/>
</dbReference>
<protein>
    <recommendedName>
        <fullName evidence="7">Cryptochrome DASH</fullName>
    </recommendedName>
</protein>
<comment type="caution">
    <text evidence="10">The sequence shown here is derived from an EMBL/GenBank/DDBJ whole genome shotgun (WGS) entry which is preliminary data.</text>
</comment>
<keyword evidence="11" id="KW-1185">Reference proteome</keyword>
<keyword evidence="3 5" id="KW-0274">FAD</keyword>
<accession>A0A8H3IT70</accession>
<organism evidence="10 11">
    <name type="scientific">Gomphillus americanus</name>
    <dbReference type="NCBI Taxonomy" id="1940652"/>
    <lineage>
        <taxon>Eukaryota</taxon>
        <taxon>Fungi</taxon>
        <taxon>Dikarya</taxon>
        <taxon>Ascomycota</taxon>
        <taxon>Pezizomycotina</taxon>
        <taxon>Lecanoromycetes</taxon>
        <taxon>OSLEUM clade</taxon>
        <taxon>Ostropomycetidae</taxon>
        <taxon>Ostropales</taxon>
        <taxon>Graphidaceae</taxon>
        <taxon>Gomphilloideae</taxon>
        <taxon>Gomphillus</taxon>
    </lineage>
</organism>
<evidence type="ECO:0000256" key="6">
    <source>
        <dbReference type="PIRSR" id="PIRSR602081-2"/>
    </source>
</evidence>
<dbReference type="NCBIfam" id="TIGR02765">
    <property type="entry name" value="crypto_DASH"/>
    <property type="match status" value="1"/>
</dbReference>
<feature type="region of interest" description="Disordered" evidence="8">
    <location>
        <begin position="465"/>
        <end position="496"/>
    </location>
</feature>
<dbReference type="PRINTS" id="PR00147">
    <property type="entry name" value="DNAPHOTLYASE"/>
</dbReference>
<evidence type="ECO:0000256" key="1">
    <source>
        <dbReference type="ARBA" id="ARBA00005862"/>
    </source>
</evidence>
<keyword evidence="4 7" id="KW-0157">Chromophore</keyword>
<feature type="compositionally biased region" description="Gly residues" evidence="8">
    <location>
        <begin position="468"/>
        <end position="484"/>
    </location>
</feature>
<dbReference type="Gene3D" id="3.40.50.620">
    <property type="entry name" value="HUPs"/>
    <property type="match status" value="1"/>
</dbReference>
<evidence type="ECO:0000256" key="8">
    <source>
        <dbReference type="SAM" id="MobiDB-lite"/>
    </source>
</evidence>
<feature type="binding site" evidence="5">
    <location>
        <position position="205"/>
    </location>
    <ligand>
        <name>FAD</name>
        <dbReference type="ChEBI" id="CHEBI:57692"/>
    </ligand>
</feature>
<reference evidence="10" key="1">
    <citation type="submission" date="2021-03" db="EMBL/GenBank/DDBJ databases">
        <authorList>
            <person name="Tagirdzhanova G."/>
        </authorList>
    </citation>
    <scope>NUCLEOTIDE SEQUENCE</scope>
</reference>
<feature type="region of interest" description="Disordered" evidence="8">
    <location>
        <begin position="298"/>
        <end position="318"/>
    </location>
</feature>
<comment type="similarity">
    <text evidence="1 7">Belongs to the DNA photolyase class-1 family.</text>
</comment>
<dbReference type="GO" id="GO:0000719">
    <property type="term" value="P:photoreactive repair"/>
    <property type="evidence" value="ECO:0007669"/>
    <property type="project" value="TreeGrafter"/>
</dbReference>
<dbReference type="PANTHER" id="PTHR11455">
    <property type="entry name" value="CRYPTOCHROME"/>
    <property type="match status" value="1"/>
</dbReference>
<gene>
    <name evidence="10" type="ORF">GOMPHAMPRED_005789</name>
</gene>
<dbReference type="Proteomes" id="UP000664169">
    <property type="component" value="Unassembled WGS sequence"/>
</dbReference>
<dbReference type="Gene3D" id="1.25.40.80">
    <property type="match status" value="1"/>
</dbReference>
<dbReference type="SUPFAM" id="SSF48173">
    <property type="entry name" value="Cryptochrome/photolyase FAD-binding domain"/>
    <property type="match status" value="1"/>
</dbReference>
<comment type="function">
    <text evidence="7">May have a photoreceptor function.</text>
</comment>
<evidence type="ECO:0000256" key="2">
    <source>
        <dbReference type="ARBA" id="ARBA00022630"/>
    </source>
</evidence>
<dbReference type="InterPro" id="IPR014133">
    <property type="entry name" value="Cry_DASH"/>
</dbReference>
<dbReference type="InterPro" id="IPR005101">
    <property type="entry name" value="Cryptochr/Photolyase_FAD-bd"/>
</dbReference>